<keyword evidence="1" id="KW-0472">Membrane</keyword>
<gene>
    <name evidence="2" type="ORF">COU35_02340</name>
</gene>
<evidence type="ECO:0000313" key="3">
    <source>
        <dbReference type="Proteomes" id="UP000230154"/>
    </source>
</evidence>
<feature type="transmembrane region" description="Helical" evidence="1">
    <location>
        <begin position="6"/>
        <end position="29"/>
    </location>
</feature>
<name>A0A2H0TQS0_9BACT</name>
<keyword evidence="1" id="KW-1133">Transmembrane helix</keyword>
<accession>A0A2H0TQS0</accession>
<evidence type="ECO:0008006" key="4">
    <source>
        <dbReference type="Google" id="ProtNLM"/>
    </source>
</evidence>
<reference evidence="3" key="1">
    <citation type="submission" date="2017-09" db="EMBL/GenBank/DDBJ databases">
        <title>Depth-based differentiation of microbial function through sediment-hosted aquifers and enrichment of novel symbionts in the deep terrestrial subsurface.</title>
        <authorList>
            <person name="Probst A.J."/>
            <person name="Ladd B."/>
            <person name="Jarett J.K."/>
            <person name="Geller-Mcgrath D.E."/>
            <person name="Sieber C.M.K."/>
            <person name="Emerson J.B."/>
            <person name="Anantharaman K."/>
            <person name="Thomas B.C."/>
            <person name="Malmstrom R."/>
            <person name="Stieglmeier M."/>
            <person name="Klingl A."/>
            <person name="Woyke T."/>
            <person name="Ryan C.M."/>
            <person name="Banfield J.F."/>
        </authorList>
    </citation>
    <scope>NUCLEOTIDE SEQUENCE [LARGE SCALE GENOMIC DNA]</scope>
</reference>
<proteinExistence type="predicted"/>
<feature type="transmembrane region" description="Helical" evidence="1">
    <location>
        <begin position="142"/>
        <end position="166"/>
    </location>
</feature>
<dbReference type="EMBL" id="PFCB01000020">
    <property type="protein sequence ID" value="PIR74495.1"/>
    <property type="molecule type" value="Genomic_DNA"/>
</dbReference>
<dbReference type="Proteomes" id="UP000230154">
    <property type="component" value="Unassembled WGS sequence"/>
</dbReference>
<sequence>MHRVYRFFFGSLFLVAITVLHIGLSYLLPHPWNNMNILISTLMLFLVFTESPVVVWMTMAVFYVIELYAIIPFGIHIFSATMSTLLSLWAYRYVVTGRRWYSTLALTAFAILVYRITYTILLVATSQAAIPFSAYGDLSIQYAWEMLLTSLLTIFLYGIIHVPSLYRNHFWKKYAHR</sequence>
<organism evidence="2 3">
    <name type="scientific">Candidatus Magasanikbacteria bacterium CG10_big_fil_rev_8_21_14_0_10_47_10</name>
    <dbReference type="NCBI Taxonomy" id="1974652"/>
    <lineage>
        <taxon>Bacteria</taxon>
        <taxon>Candidatus Magasanikiibacteriota</taxon>
    </lineage>
</organism>
<comment type="caution">
    <text evidence="2">The sequence shown here is derived from an EMBL/GenBank/DDBJ whole genome shotgun (WGS) entry which is preliminary data.</text>
</comment>
<dbReference type="AlphaFoldDB" id="A0A2H0TQS0"/>
<keyword evidence="1" id="KW-0812">Transmembrane</keyword>
<feature type="transmembrane region" description="Helical" evidence="1">
    <location>
        <begin position="103"/>
        <end position="130"/>
    </location>
</feature>
<evidence type="ECO:0000313" key="2">
    <source>
        <dbReference type="EMBL" id="PIR74495.1"/>
    </source>
</evidence>
<feature type="transmembrane region" description="Helical" evidence="1">
    <location>
        <begin position="41"/>
        <end position="65"/>
    </location>
</feature>
<evidence type="ECO:0000256" key="1">
    <source>
        <dbReference type="SAM" id="Phobius"/>
    </source>
</evidence>
<protein>
    <recommendedName>
        <fullName evidence="4">Rod shape-determining protein MreD</fullName>
    </recommendedName>
</protein>